<dbReference type="GO" id="GO:0061343">
    <property type="term" value="P:cell adhesion involved in heart morphogenesis"/>
    <property type="evidence" value="ECO:0007669"/>
    <property type="project" value="TreeGrafter"/>
</dbReference>
<dbReference type="Gene3D" id="3.60.10.10">
    <property type="entry name" value="Endonuclease/exonuclease/phosphatase"/>
    <property type="match status" value="1"/>
</dbReference>
<comment type="caution">
    <text evidence="2">The sequence shown here is derived from an EMBL/GenBank/DDBJ whole genome shotgun (WGS) entry which is preliminary data.</text>
</comment>
<dbReference type="GO" id="GO:0003824">
    <property type="term" value="F:catalytic activity"/>
    <property type="evidence" value="ECO:0007669"/>
    <property type="project" value="InterPro"/>
</dbReference>
<keyword evidence="3" id="KW-1185">Reference proteome</keyword>
<dbReference type="Proteomes" id="UP000683360">
    <property type="component" value="Unassembled WGS sequence"/>
</dbReference>
<feature type="domain" description="Endonuclease/exonuclease/phosphatase" evidence="1">
    <location>
        <begin position="46"/>
        <end position="162"/>
    </location>
</feature>
<protein>
    <recommendedName>
        <fullName evidence="1">Endonuclease/exonuclease/phosphatase domain-containing protein</fullName>
    </recommendedName>
</protein>
<evidence type="ECO:0000259" key="1">
    <source>
        <dbReference type="Pfam" id="PF14529"/>
    </source>
</evidence>
<name>A0A8S3SDN3_MYTED</name>
<accession>A0A8S3SDN3</accession>
<evidence type="ECO:0000313" key="3">
    <source>
        <dbReference type="Proteomes" id="UP000683360"/>
    </source>
</evidence>
<proteinExistence type="predicted"/>
<sequence>MTATNGHTETVLECPQQNSLGNITKSKDIELITGTIHLEGKKKLLIGAFYRPPDKIDDTYLNQTQNEINTIRTKHQKDIFLIGGDFNLPDINWSEQSIINRQYPIRTNQTFLEIVADNGLEQIVDFTTRKDNTLDLILTSHPAFKLRCKPLPSIGNSDHDIVLLDLACKPFKPKPVRRKVYLWKKAEIHKIKEDLANFNSSFINIVDRHVETMWQAIQNTIDKRVPTKMSQGKHTHPWINTNIRRTQKARKTIKKRHG</sequence>
<dbReference type="GO" id="GO:0007508">
    <property type="term" value="P:larval heart development"/>
    <property type="evidence" value="ECO:0007669"/>
    <property type="project" value="TreeGrafter"/>
</dbReference>
<dbReference type="PANTHER" id="PTHR33395:SF22">
    <property type="entry name" value="REVERSE TRANSCRIPTASE DOMAIN-CONTAINING PROTEIN"/>
    <property type="match status" value="1"/>
</dbReference>
<reference evidence="2" key="1">
    <citation type="submission" date="2021-03" db="EMBL/GenBank/DDBJ databases">
        <authorList>
            <person name="Bekaert M."/>
        </authorList>
    </citation>
    <scope>NUCLEOTIDE SEQUENCE</scope>
</reference>
<dbReference type="OrthoDB" id="10027367at2759"/>
<dbReference type="EMBL" id="CAJPWZ010001600">
    <property type="protein sequence ID" value="CAG2218564.1"/>
    <property type="molecule type" value="Genomic_DNA"/>
</dbReference>
<dbReference type="GO" id="GO:0031012">
    <property type="term" value="C:extracellular matrix"/>
    <property type="evidence" value="ECO:0007669"/>
    <property type="project" value="TreeGrafter"/>
</dbReference>
<dbReference type="SUPFAM" id="SSF56219">
    <property type="entry name" value="DNase I-like"/>
    <property type="match status" value="1"/>
</dbReference>
<gene>
    <name evidence="2" type="ORF">MEDL_32203</name>
</gene>
<organism evidence="2 3">
    <name type="scientific">Mytilus edulis</name>
    <name type="common">Blue mussel</name>
    <dbReference type="NCBI Taxonomy" id="6550"/>
    <lineage>
        <taxon>Eukaryota</taxon>
        <taxon>Metazoa</taxon>
        <taxon>Spiralia</taxon>
        <taxon>Lophotrochozoa</taxon>
        <taxon>Mollusca</taxon>
        <taxon>Bivalvia</taxon>
        <taxon>Autobranchia</taxon>
        <taxon>Pteriomorphia</taxon>
        <taxon>Mytilida</taxon>
        <taxon>Mytiloidea</taxon>
        <taxon>Mytilidae</taxon>
        <taxon>Mytilinae</taxon>
        <taxon>Mytilus</taxon>
    </lineage>
</organism>
<dbReference type="AlphaFoldDB" id="A0A8S3SDN3"/>
<dbReference type="PANTHER" id="PTHR33395">
    <property type="entry name" value="TRANSCRIPTASE, PUTATIVE-RELATED-RELATED"/>
    <property type="match status" value="1"/>
</dbReference>
<dbReference type="Pfam" id="PF14529">
    <property type="entry name" value="Exo_endo_phos_2"/>
    <property type="match status" value="1"/>
</dbReference>
<dbReference type="InterPro" id="IPR005135">
    <property type="entry name" value="Endo/exonuclease/phosphatase"/>
</dbReference>
<dbReference type="InterPro" id="IPR036691">
    <property type="entry name" value="Endo/exonu/phosph_ase_sf"/>
</dbReference>
<evidence type="ECO:0000313" key="2">
    <source>
        <dbReference type="EMBL" id="CAG2218564.1"/>
    </source>
</evidence>